<evidence type="ECO:0000313" key="1">
    <source>
        <dbReference type="EMBL" id="MCP9763607.1"/>
    </source>
</evidence>
<organism evidence="1 2">
    <name type="scientific">Lacihabitans soyangensis</name>
    <dbReference type="NCBI Taxonomy" id="869394"/>
    <lineage>
        <taxon>Bacteria</taxon>
        <taxon>Pseudomonadati</taxon>
        <taxon>Bacteroidota</taxon>
        <taxon>Cytophagia</taxon>
        <taxon>Cytophagales</taxon>
        <taxon>Leadbetterellaceae</taxon>
        <taxon>Lacihabitans</taxon>
    </lineage>
</organism>
<sequence>MNITDDFDDDDLMAPEALKEMLVSEIELIRDAMTIVNMFVGEPMLAGVKYLQEFEPKKNNTHE</sequence>
<dbReference type="RefSeq" id="WP_255037384.1">
    <property type="nucleotide sequence ID" value="NZ_RJUF01000033.1"/>
</dbReference>
<keyword evidence="2" id="KW-1185">Reference proteome</keyword>
<comment type="caution">
    <text evidence="1">The sequence shown here is derived from an EMBL/GenBank/DDBJ whole genome shotgun (WGS) entry which is preliminary data.</text>
</comment>
<reference evidence="1 2" key="1">
    <citation type="submission" date="2018-11" db="EMBL/GenBank/DDBJ databases">
        <title>Novel bacteria species description.</title>
        <authorList>
            <person name="Han J.-H."/>
        </authorList>
    </citation>
    <scope>NUCLEOTIDE SEQUENCE [LARGE SCALE GENOMIC DNA]</scope>
    <source>
        <strain evidence="1 2">KCTC23259</strain>
    </source>
</reference>
<dbReference type="EMBL" id="RJUF01000033">
    <property type="protein sequence ID" value="MCP9763607.1"/>
    <property type="molecule type" value="Genomic_DNA"/>
</dbReference>
<name>A0AAE3H277_9BACT</name>
<evidence type="ECO:0000313" key="2">
    <source>
        <dbReference type="Proteomes" id="UP001204144"/>
    </source>
</evidence>
<accession>A0AAE3H277</accession>
<dbReference type="Proteomes" id="UP001204144">
    <property type="component" value="Unassembled WGS sequence"/>
</dbReference>
<gene>
    <name evidence="1" type="ORF">EGI31_11625</name>
</gene>
<proteinExistence type="predicted"/>
<protein>
    <submittedName>
        <fullName evidence="1">Uncharacterized protein</fullName>
    </submittedName>
</protein>
<dbReference type="AlphaFoldDB" id="A0AAE3H277"/>